<protein>
    <submittedName>
        <fullName evidence="2">Uncharacterized protein</fullName>
    </submittedName>
</protein>
<proteinExistence type="predicted"/>
<feature type="region of interest" description="Disordered" evidence="1">
    <location>
        <begin position="306"/>
        <end position="332"/>
    </location>
</feature>
<dbReference type="Proteomes" id="UP001175226">
    <property type="component" value="Unassembled WGS sequence"/>
</dbReference>
<feature type="compositionally biased region" description="Pro residues" evidence="1">
    <location>
        <begin position="1"/>
        <end position="17"/>
    </location>
</feature>
<keyword evidence="3" id="KW-1185">Reference proteome</keyword>
<evidence type="ECO:0000313" key="3">
    <source>
        <dbReference type="Proteomes" id="UP001175226"/>
    </source>
</evidence>
<gene>
    <name evidence="2" type="ORF">EV421DRAFT_1740458</name>
</gene>
<name>A0AA39J4A2_9AGAR</name>
<evidence type="ECO:0000256" key="1">
    <source>
        <dbReference type="SAM" id="MobiDB-lite"/>
    </source>
</evidence>
<comment type="caution">
    <text evidence="2">The sequence shown here is derived from an EMBL/GenBank/DDBJ whole genome shotgun (WGS) entry which is preliminary data.</text>
</comment>
<accession>A0AA39J4A2</accession>
<sequence length="384" mass="42292">MSSLPLPQPPAPQPSVPQPAVAVVPRTKPGPKPWASGLQWNYLEEGVPKYCTAQEKKGKKAAISNFLDDFMPGWWLAFPLKGEMTAEVDHKHMKEWFQNHGSAKKTKASTVHINNLFPKPRTCALMVEEMYSQKFYVTWLIKDMMKELFEAESEEVHQMVLHAMKAAPPQIKMFIAALSKATGCTIMTIMGGPDPCQNGKILSYGFHAGEDPQGQTFGQVFPNFKETYLLLFTQFLQSPDVCNARMLKSTSKVPGSSGMNSNDVDSDVNEDASGITGKNDEVARHGHIDDMEEHADKVWSNSANIMPPAEPLSQVSPSPSVPIPPPSNRSASLTPDTVVGMDEMPAQNEWNEEAITHGLNIDGIDGHAKEVQDNLADLTYASTW</sequence>
<feature type="region of interest" description="Disordered" evidence="1">
    <location>
        <begin position="1"/>
        <end position="28"/>
    </location>
</feature>
<dbReference type="AlphaFoldDB" id="A0AA39J4A2"/>
<dbReference type="EMBL" id="JAUEPT010000066">
    <property type="protein sequence ID" value="KAK0435011.1"/>
    <property type="molecule type" value="Genomic_DNA"/>
</dbReference>
<evidence type="ECO:0000313" key="2">
    <source>
        <dbReference type="EMBL" id="KAK0435011.1"/>
    </source>
</evidence>
<organism evidence="2 3">
    <name type="scientific">Armillaria borealis</name>
    <dbReference type="NCBI Taxonomy" id="47425"/>
    <lineage>
        <taxon>Eukaryota</taxon>
        <taxon>Fungi</taxon>
        <taxon>Dikarya</taxon>
        <taxon>Basidiomycota</taxon>
        <taxon>Agaricomycotina</taxon>
        <taxon>Agaricomycetes</taxon>
        <taxon>Agaricomycetidae</taxon>
        <taxon>Agaricales</taxon>
        <taxon>Marasmiineae</taxon>
        <taxon>Physalacriaceae</taxon>
        <taxon>Armillaria</taxon>
    </lineage>
</organism>
<reference evidence="2" key="1">
    <citation type="submission" date="2023-06" db="EMBL/GenBank/DDBJ databases">
        <authorList>
            <consortium name="Lawrence Berkeley National Laboratory"/>
            <person name="Ahrendt S."/>
            <person name="Sahu N."/>
            <person name="Indic B."/>
            <person name="Wong-Bajracharya J."/>
            <person name="Merenyi Z."/>
            <person name="Ke H.-M."/>
            <person name="Monk M."/>
            <person name="Kocsube S."/>
            <person name="Drula E."/>
            <person name="Lipzen A."/>
            <person name="Balint B."/>
            <person name="Henrissat B."/>
            <person name="Andreopoulos B."/>
            <person name="Martin F.M."/>
            <person name="Harder C.B."/>
            <person name="Rigling D."/>
            <person name="Ford K.L."/>
            <person name="Foster G.D."/>
            <person name="Pangilinan J."/>
            <person name="Papanicolaou A."/>
            <person name="Barry K."/>
            <person name="LaButti K."/>
            <person name="Viragh M."/>
            <person name="Koriabine M."/>
            <person name="Yan M."/>
            <person name="Riley R."/>
            <person name="Champramary S."/>
            <person name="Plett K.L."/>
            <person name="Tsai I.J."/>
            <person name="Slot J."/>
            <person name="Sipos G."/>
            <person name="Plett J."/>
            <person name="Nagy L.G."/>
            <person name="Grigoriev I.V."/>
        </authorList>
    </citation>
    <scope>NUCLEOTIDE SEQUENCE</scope>
    <source>
        <strain evidence="2">FPL87.14</strain>
    </source>
</reference>